<evidence type="ECO:0000256" key="1">
    <source>
        <dbReference type="ARBA" id="ARBA00009058"/>
    </source>
</evidence>
<dbReference type="InterPro" id="IPR037667">
    <property type="entry name" value="FMC1_homologue"/>
</dbReference>
<accession>A0ABD6E4H7</accession>
<organism evidence="3 4">
    <name type="scientific">Gnathostoma spinigerum</name>
    <dbReference type="NCBI Taxonomy" id="75299"/>
    <lineage>
        <taxon>Eukaryota</taxon>
        <taxon>Metazoa</taxon>
        <taxon>Ecdysozoa</taxon>
        <taxon>Nematoda</taxon>
        <taxon>Chromadorea</taxon>
        <taxon>Rhabditida</taxon>
        <taxon>Spirurina</taxon>
        <taxon>Gnathostomatomorpha</taxon>
        <taxon>Gnathostomatoidea</taxon>
        <taxon>Gnathostomatidae</taxon>
        <taxon>Gnathostoma</taxon>
    </lineage>
</organism>
<name>A0ABD6E4H7_9BILA</name>
<proteinExistence type="inferred from homology"/>
<reference evidence="3 4" key="1">
    <citation type="submission" date="2024-08" db="EMBL/GenBank/DDBJ databases">
        <title>Gnathostoma spinigerum genome.</title>
        <authorList>
            <person name="Gonzalez-Bertolin B."/>
            <person name="Monzon S."/>
            <person name="Zaballos A."/>
            <person name="Jimenez P."/>
            <person name="Dekumyoy P."/>
            <person name="Varona S."/>
            <person name="Cuesta I."/>
            <person name="Sumanam S."/>
            <person name="Adisakwattana P."/>
            <person name="Gasser R.B."/>
            <person name="Hernandez-Gonzalez A."/>
            <person name="Young N.D."/>
            <person name="Perteguer M.J."/>
        </authorList>
    </citation>
    <scope>NUCLEOTIDE SEQUENCE [LARGE SCALE GENOMIC DNA]</scope>
    <source>
        <strain evidence="3">AL3</strain>
        <tissue evidence="3">Liver</tissue>
    </source>
</reference>
<protein>
    <recommendedName>
        <fullName evidence="2">Protein FMC1 homolog</fullName>
    </recommendedName>
</protein>
<dbReference type="Proteomes" id="UP001608902">
    <property type="component" value="Unassembled WGS sequence"/>
</dbReference>
<evidence type="ECO:0000313" key="3">
    <source>
        <dbReference type="EMBL" id="MFH4973906.1"/>
    </source>
</evidence>
<evidence type="ECO:0000256" key="2">
    <source>
        <dbReference type="ARBA" id="ARBA00013846"/>
    </source>
</evidence>
<keyword evidence="4" id="KW-1185">Reference proteome</keyword>
<dbReference type="PANTHER" id="PTHR31716:SF1">
    <property type="entry name" value="PROTEIN FMC1 HOMOLOG"/>
    <property type="match status" value="1"/>
</dbReference>
<comment type="similarity">
    <text evidence="1">Belongs to the FMC1 family.</text>
</comment>
<dbReference type="EMBL" id="JBGFUD010000180">
    <property type="protein sequence ID" value="MFH4973906.1"/>
    <property type="molecule type" value="Genomic_DNA"/>
</dbReference>
<comment type="caution">
    <text evidence="3">The sequence shown here is derived from an EMBL/GenBank/DDBJ whole genome shotgun (WGS) entry which is preliminary data.</text>
</comment>
<sequence length="102" mass="11999">MVPLGEVGSVLLRVFHELRKSDKNFRFKSPLMKFILERAREHQVTEGKYSKSYMEMLHICKTYQFYLSNTRELRNLRSIYKTKERTIESAANLVGLALPKTS</sequence>
<dbReference type="PANTHER" id="PTHR31716">
    <property type="entry name" value="PROTEIN FMC1 HOMOLOG"/>
    <property type="match status" value="1"/>
</dbReference>
<dbReference type="AlphaFoldDB" id="A0ABD6E4H7"/>
<gene>
    <name evidence="3" type="ORF">AB6A40_000615</name>
</gene>
<evidence type="ECO:0000313" key="4">
    <source>
        <dbReference type="Proteomes" id="UP001608902"/>
    </source>
</evidence>